<dbReference type="NCBIfam" id="NF005745">
    <property type="entry name" value="PRK07569.1"/>
    <property type="match status" value="1"/>
</dbReference>
<feature type="domain" description="2Fe-2S ferredoxin-type" evidence="13">
    <location>
        <begin position="1"/>
        <end position="80"/>
    </location>
</feature>
<dbReference type="GO" id="GO:0003677">
    <property type="term" value="F:DNA binding"/>
    <property type="evidence" value="ECO:0007669"/>
    <property type="project" value="UniProtKB-KW"/>
</dbReference>
<dbReference type="InterPro" id="IPR050157">
    <property type="entry name" value="PSI_iron-sulfur_center"/>
</dbReference>
<evidence type="ECO:0000256" key="9">
    <source>
        <dbReference type="ARBA" id="ARBA00023014"/>
    </source>
</evidence>
<evidence type="ECO:0000256" key="1">
    <source>
        <dbReference type="ARBA" id="ARBA00001966"/>
    </source>
</evidence>
<feature type="domain" description="4Fe-4S ferredoxin-type" evidence="14">
    <location>
        <begin position="139"/>
        <end position="170"/>
    </location>
</feature>
<organism evidence="16 17">
    <name type="scientific">Cylindrospermopsis curvispora GIHE-G1</name>
    <dbReference type="NCBI Taxonomy" id="2666332"/>
    <lineage>
        <taxon>Bacteria</taxon>
        <taxon>Bacillati</taxon>
        <taxon>Cyanobacteriota</taxon>
        <taxon>Cyanophyceae</taxon>
        <taxon>Nostocales</taxon>
        <taxon>Aphanizomenonaceae</taxon>
        <taxon>Cylindrospermopsis</taxon>
    </lineage>
</organism>
<evidence type="ECO:0000259" key="14">
    <source>
        <dbReference type="PROSITE" id="PS51379"/>
    </source>
</evidence>
<dbReference type="GO" id="GO:0051539">
    <property type="term" value="F:4 iron, 4 sulfur cluster binding"/>
    <property type="evidence" value="ECO:0007669"/>
    <property type="project" value="UniProtKB-KW"/>
</dbReference>
<dbReference type="FunFam" id="3.10.20.740:FF:000004">
    <property type="entry name" value="NADH-quinone oxidoreductase"/>
    <property type="match status" value="1"/>
</dbReference>
<keyword evidence="6" id="KW-0479">Metal-binding</keyword>
<accession>A0A7H0F057</accession>
<feature type="domain" description="4Fe-4S His(Cys)3-ligated-type" evidence="15">
    <location>
        <begin position="80"/>
        <end position="119"/>
    </location>
</feature>
<evidence type="ECO:0000259" key="15">
    <source>
        <dbReference type="PROSITE" id="PS51839"/>
    </source>
</evidence>
<dbReference type="SUPFAM" id="SSF54862">
    <property type="entry name" value="4Fe-4S ferredoxins"/>
    <property type="match status" value="1"/>
</dbReference>
<comment type="subcellular location">
    <subcellularLocation>
        <location evidence="2">Membrane</location>
    </subcellularLocation>
</comment>
<proteinExistence type="inferred from homology"/>
<reference evidence="16 17" key="1">
    <citation type="submission" date="2020-08" db="EMBL/GenBank/DDBJ databases">
        <title>Complete genome sequence of Raphidiopsis curvispora isolated from drinking water reservoir in South Korea.</title>
        <authorList>
            <person name="Jeong J."/>
        </authorList>
    </citation>
    <scope>NUCLEOTIDE SEQUENCE [LARGE SCALE GENOMIC DNA]</scope>
    <source>
        <strain evidence="16 17">GIHE-G1</strain>
    </source>
</reference>
<evidence type="ECO:0000256" key="11">
    <source>
        <dbReference type="ARBA" id="ARBA00023136"/>
    </source>
</evidence>
<sequence>MTVKTLTIDGQMVSAHEHNTLLEAAQESGIHIPTLCHLDGVGDVGACRLCLVEIAGMNKLLPACVTKVSEGMEVTTKSDRLQRYRRTITEMLFAEGNHTCSVCVANGNCELQDLAIEMGMDHVRLAYQFPQRSVDTSHERFGIDHNRCVLCTRCVRVCDEIEGAHTWDMAGRGTNSHLITDLNQPWGTSLTCTSCGKCVNACPTGALFTKGVSVEEMKHDRGKIEFLVTAREKQQWNF</sequence>
<keyword evidence="9" id="KW-0411">Iron-sulfur</keyword>
<dbReference type="GO" id="GO:0046872">
    <property type="term" value="F:metal ion binding"/>
    <property type="evidence" value="ECO:0007669"/>
    <property type="project" value="UniProtKB-KW"/>
</dbReference>
<name>A0A7H0F057_9CYAN</name>
<dbReference type="InterPro" id="IPR016214">
    <property type="entry name" value="NAD-red_Hydgase_HoxS_gsu"/>
</dbReference>
<evidence type="ECO:0000259" key="13">
    <source>
        <dbReference type="PROSITE" id="PS51085"/>
    </source>
</evidence>
<dbReference type="PANTHER" id="PTHR24960">
    <property type="entry name" value="PHOTOSYSTEM I IRON-SULFUR CENTER-RELATED"/>
    <property type="match status" value="1"/>
</dbReference>
<comment type="cofactor">
    <cofactor evidence="12">
        <name>[2Fe-2S] cluster</name>
        <dbReference type="ChEBI" id="CHEBI:190135"/>
    </cofactor>
</comment>
<keyword evidence="7" id="KW-1278">Translocase</keyword>
<dbReference type="FunFam" id="3.30.70.20:FF:000002">
    <property type="entry name" value="NADH-ubiquinone oxidoreductase 75 kDa subunit"/>
    <property type="match status" value="1"/>
</dbReference>
<dbReference type="SMART" id="SM00929">
    <property type="entry name" value="NADH-G_4Fe-4S_3"/>
    <property type="match status" value="1"/>
</dbReference>
<dbReference type="Pfam" id="PF13510">
    <property type="entry name" value="Fer2_4"/>
    <property type="match status" value="1"/>
</dbReference>
<protein>
    <submittedName>
        <fullName evidence="16">Bidirectional hydrogenase complex protein HoxU</fullName>
    </submittedName>
</protein>
<dbReference type="InterPro" id="IPR019574">
    <property type="entry name" value="NADH_UbQ_OxRdtase_Gsu_4Fe4S-bd"/>
</dbReference>
<evidence type="ECO:0000256" key="12">
    <source>
        <dbReference type="ARBA" id="ARBA00034078"/>
    </source>
</evidence>
<dbReference type="InterPro" id="IPR017896">
    <property type="entry name" value="4Fe4S_Fe-S-bd"/>
</dbReference>
<dbReference type="GO" id="GO:0016491">
    <property type="term" value="F:oxidoreductase activity"/>
    <property type="evidence" value="ECO:0007669"/>
    <property type="project" value="InterPro"/>
</dbReference>
<dbReference type="GO" id="GO:0051537">
    <property type="term" value="F:2 iron, 2 sulfur cluster binding"/>
    <property type="evidence" value="ECO:0007669"/>
    <property type="project" value="UniProtKB-KW"/>
</dbReference>
<dbReference type="Pfam" id="PF22117">
    <property type="entry name" value="Fer4_Nqo3"/>
    <property type="match status" value="1"/>
</dbReference>
<comment type="cofactor">
    <cofactor evidence="1">
        <name>[4Fe-4S] cluster</name>
        <dbReference type="ChEBI" id="CHEBI:49883"/>
    </cofactor>
</comment>
<dbReference type="PROSITE" id="PS51839">
    <property type="entry name" value="4FE4S_HC3"/>
    <property type="match status" value="1"/>
</dbReference>
<evidence type="ECO:0000256" key="6">
    <source>
        <dbReference type="ARBA" id="ARBA00022723"/>
    </source>
</evidence>
<evidence type="ECO:0000313" key="17">
    <source>
        <dbReference type="Proteomes" id="UP000516013"/>
    </source>
</evidence>
<dbReference type="InterPro" id="IPR054351">
    <property type="entry name" value="NADH_UbQ_OxRdtase_ferredoxin"/>
</dbReference>
<dbReference type="InterPro" id="IPR036010">
    <property type="entry name" value="2Fe-2S_ferredoxin-like_sf"/>
</dbReference>
<gene>
    <name evidence="16" type="primary">hoxU</name>
    <name evidence="16" type="ORF">IAR63_16635</name>
</gene>
<dbReference type="Gene3D" id="3.10.20.740">
    <property type="match status" value="1"/>
</dbReference>
<evidence type="ECO:0000256" key="3">
    <source>
        <dbReference type="ARBA" id="ARBA00005404"/>
    </source>
</evidence>
<evidence type="ECO:0000256" key="4">
    <source>
        <dbReference type="ARBA" id="ARBA00022485"/>
    </source>
</evidence>
<dbReference type="PROSITE" id="PS51085">
    <property type="entry name" value="2FE2S_FER_2"/>
    <property type="match status" value="1"/>
</dbReference>
<dbReference type="KEGG" id="ccur:IAR63_16635"/>
<keyword evidence="11" id="KW-0472">Membrane</keyword>
<keyword evidence="10" id="KW-0520">NAD</keyword>
<evidence type="ECO:0000256" key="8">
    <source>
        <dbReference type="ARBA" id="ARBA00023004"/>
    </source>
</evidence>
<dbReference type="PROSITE" id="PS51379">
    <property type="entry name" value="4FE4S_FER_2"/>
    <property type="match status" value="2"/>
</dbReference>
<evidence type="ECO:0000256" key="2">
    <source>
        <dbReference type="ARBA" id="ARBA00004370"/>
    </source>
</evidence>
<dbReference type="GO" id="GO:0016020">
    <property type="term" value="C:membrane"/>
    <property type="evidence" value="ECO:0007669"/>
    <property type="project" value="UniProtKB-SubCell"/>
</dbReference>
<evidence type="ECO:0000256" key="10">
    <source>
        <dbReference type="ARBA" id="ARBA00023027"/>
    </source>
</evidence>
<dbReference type="PANTHER" id="PTHR24960:SF84">
    <property type="entry name" value="HYDROGENASE SUBUNIT"/>
    <property type="match status" value="1"/>
</dbReference>
<keyword evidence="17" id="KW-1185">Reference proteome</keyword>
<keyword evidence="5" id="KW-0001">2Fe-2S</keyword>
<dbReference type="InterPro" id="IPR017900">
    <property type="entry name" value="4Fe4S_Fe_S_CS"/>
</dbReference>
<keyword evidence="16" id="KW-0371">Homeobox</keyword>
<dbReference type="Pfam" id="PF10588">
    <property type="entry name" value="NADH-G_4Fe-4S_3"/>
    <property type="match status" value="1"/>
</dbReference>
<dbReference type="RefSeq" id="WP_057178211.1">
    <property type="nucleotide sequence ID" value="NZ_CP060822.1"/>
</dbReference>
<dbReference type="CDD" id="cd00207">
    <property type="entry name" value="fer2"/>
    <property type="match status" value="1"/>
</dbReference>
<dbReference type="Proteomes" id="UP000516013">
    <property type="component" value="Chromosome"/>
</dbReference>
<dbReference type="AlphaFoldDB" id="A0A7H0F057"/>
<feature type="domain" description="4Fe-4S ferredoxin-type" evidence="14">
    <location>
        <begin position="183"/>
        <end position="212"/>
    </location>
</feature>
<dbReference type="PIRSF" id="PIRSF000309">
    <property type="entry name" value="NAD_red_hyd_HoxU"/>
    <property type="match status" value="1"/>
</dbReference>
<comment type="similarity">
    <text evidence="3">Belongs to the complex I 75 kDa subunit family.</text>
</comment>
<evidence type="ECO:0000313" key="16">
    <source>
        <dbReference type="EMBL" id="QNP29423.1"/>
    </source>
</evidence>
<keyword evidence="4" id="KW-0004">4Fe-4S</keyword>
<dbReference type="Gene3D" id="3.30.70.20">
    <property type="match status" value="1"/>
</dbReference>
<dbReference type="PROSITE" id="PS00198">
    <property type="entry name" value="4FE4S_FER_1"/>
    <property type="match status" value="1"/>
</dbReference>
<keyword evidence="8" id="KW-0408">Iron</keyword>
<evidence type="ECO:0000256" key="5">
    <source>
        <dbReference type="ARBA" id="ARBA00022714"/>
    </source>
</evidence>
<evidence type="ECO:0000256" key="7">
    <source>
        <dbReference type="ARBA" id="ARBA00022967"/>
    </source>
</evidence>
<dbReference type="EMBL" id="CP060822">
    <property type="protein sequence ID" value="QNP29423.1"/>
    <property type="molecule type" value="Genomic_DNA"/>
</dbReference>
<dbReference type="SUPFAM" id="SSF54292">
    <property type="entry name" value="2Fe-2S ferredoxin-like"/>
    <property type="match status" value="1"/>
</dbReference>
<dbReference type="InterPro" id="IPR001041">
    <property type="entry name" value="2Fe-2S_ferredoxin-type"/>
</dbReference>